<reference evidence="14 15" key="1">
    <citation type="submission" date="2022-10" db="EMBL/GenBank/DDBJ databases">
        <title>Comparative genomics and taxonomic characterization of three novel marine species of genus Reichenbachiella exhibiting antioxidant and polysaccharide degradation activities.</title>
        <authorList>
            <person name="Muhammad N."/>
            <person name="Lee Y.-J."/>
            <person name="Ko J."/>
            <person name="Kim S.-G."/>
        </authorList>
    </citation>
    <scope>NUCLEOTIDE SEQUENCE [LARGE SCALE GENOMIC DNA]</scope>
    <source>
        <strain evidence="14 15">ABR2-5</strain>
    </source>
</reference>
<dbReference type="Gene3D" id="1.10.287.70">
    <property type="match status" value="1"/>
</dbReference>
<organism evidence="14 15">
    <name type="scientific">Reichenbachiella ulvae</name>
    <dbReference type="NCBI Taxonomy" id="2980104"/>
    <lineage>
        <taxon>Bacteria</taxon>
        <taxon>Pseudomonadati</taxon>
        <taxon>Bacteroidota</taxon>
        <taxon>Cytophagia</taxon>
        <taxon>Cytophagales</taxon>
        <taxon>Reichenbachiellaceae</taxon>
        <taxon>Reichenbachiella</taxon>
    </lineage>
</organism>
<dbReference type="RefSeq" id="WP_264138984.1">
    <property type="nucleotide sequence ID" value="NZ_JAOYOD010000001.1"/>
</dbReference>
<accession>A0ABT3CY69</accession>
<dbReference type="Pfam" id="PF07885">
    <property type="entry name" value="Ion_trans_2"/>
    <property type="match status" value="1"/>
</dbReference>
<evidence type="ECO:0000256" key="4">
    <source>
        <dbReference type="ARBA" id="ARBA00022692"/>
    </source>
</evidence>
<evidence type="ECO:0000256" key="9">
    <source>
        <dbReference type="ARBA" id="ARBA00023136"/>
    </source>
</evidence>
<evidence type="ECO:0000256" key="8">
    <source>
        <dbReference type="ARBA" id="ARBA00023065"/>
    </source>
</evidence>
<keyword evidence="3" id="KW-0633">Potassium transport</keyword>
<dbReference type="SUPFAM" id="SSF81324">
    <property type="entry name" value="Voltage-gated potassium channels"/>
    <property type="match status" value="1"/>
</dbReference>
<dbReference type="PANTHER" id="PTHR11767">
    <property type="entry name" value="INWARD RECTIFIER POTASSIUM CHANNEL"/>
    <property type="match status" value="1"/>
</dbReference>
<feature type="transmembrane region" description="Helical" evidence="11">
    <location>
        <begin position="127"/>
        <end position="145"/>
    </location>
</feature>
<keyword evidence="2" id="KW-0813">Transport</keyword>
<dbReference type="InterPro" id="IPR016449">
    <property type="entry name" value="K_chnl_inward-rec_Kir"/>
</dbReference>
<feature type="domain" description="Potassium channel" evidence="12">
    <location>
        <begin position="76"/>
        <end position="141"/>
    </location>
</feature>
<feature type="domain" description="Inward rectifier potassium channel C-terminal" evidence="13">
    <location>
        <begin position="153"/>
        <end position="305"/>
    </location>
</feature>
<dbReference type="Gene3D" id="2.60.40.1400">
    <property type="entry name" value="G protein-activated inward rectifier potassium channel 1"/>
    <property type="match status" value="1"/>
</dbReference>
<keyword evidence="5" id="KW-0851">Voltage-gated channel</keyword>
<proteinExistence type="predicted"/>
<feature type="transmembrane region" description="Helical" evidence="11">
    <location>
        <begin position="51"/>
        <end position="75"/>
    </location>
</feature>
<keyword evidence="4 11" id="KW-0812">Transmembrane</keyword>
<name>A0ABT3CY69_9BACT</name>
<sequence>MSEEIQDPGLGLKFERVANRSINKDGSFNVKRVNFGYHFKNTYQSLIRMNWFLFFVVVTVFILGSNLLFAGAYFLAGRAELSGLFSHNEWDHFLQCVYFSFQSFTTVGFGSISPVGHFSSIVSSIESVYGLISFAFITGLLYGRFSRPQAMFKYSKNALIAPYKDGKSLQFRFVNRRSSQIIELSADVMLSYNKKIGGSYARKFSRLQLEIDSILFLPLNWTLVHPIDEKSPLYSLTQEELVEGGAEIMILIKGFDDTFSQIVHSRYSYTFDEVVWDAKFVKPYHVDENGEMVLDKDLVDEYEKV</sequence>
<dbReference type="InterPro" id="IPR013099">
    <property type="entry name" value="K_chnl_dom"/>
</dbReference>
<dbReference type="InterPro" id="IPR014756">
    <property type="entry name" value="Ig_E-set"/>
</dbReference>
<keyword evidence="10" id="KW-0407">Ion channel</keyword>
<evidence type="ECO:0000256" key="11">
    <source>
        <dbReference type="SAM" id="Phobius"/>
    </source>
</evidence>
<dbReference type="Pfam" id="PF17655">
    <property type="entry name" value="IRK_C"/>
    <property type="match status" value="1"/>
</dbReference>
<evidence type="ECO:0000259" key="13">
    <source>
        <dbReference type="Pfam" id="PF17655"/>
    </source>
</evidence>
<dbReference type="PRINTS" id="PR01320">
    <property type="entry name" value="KIRCHANNEL"/>
</dbReference>
<dbReference type="EMBL" id="JAOYOD010000001">
    <property type="protein sequence ID" value="MCV9388153.1"/>
    <property type="molecule type" value="Genomic_DNA"/>
</dbReference>
<keyword evidence="15" id="KW-1185">Reference proteome</keyword>
<evidence type="ECO:0000256" key="10">
    <source>
        <dbReference type="ARBA" id="ARBA00023303"/>
    </source>
</evidence>
<evidence type="ECO:0000313" key="14">
    <source>
        <dbReference type="EMBL" id="MCV9388153.1"/>
    </source>
</evidence>
<keyword evidence="9 11" id="KW-0472">Membrane</keyword>
<evidence type="ECO:0000259" key="12">
    <source>
        <dbReference type="Pfam" id="PF07885"/>
    </source>
</evidence>
<protein>
    <submittedName>
        <fullName evidence="14">Ion channel</fullName>
    </submittedName>
</protein>
<evidence type="ECO:0000256" key="2">
    <source>
        <dbReference type="ARBA" id="ARBA00022448"/>
    </source>
</evidence>
<dbReference type="InterPro" id="IPR013518">
    <property type="entry name" value="K_chnl_inward-rec_Kir_cyto"/>
</dbReference>
<keyword evidence="6" id="KW-0630">Potassium</keyword>
<dbReference type="InterPro" id="IPR041647">
    <property type="entry name" value="IRK_C"/>
</dbReference>
<evidence type="ECO:0000256" key="5">
    <source>
        <dbReference type="ARBA" id="ARBA00022882"/>
    </source>
</evidence>
<evidence type="ECO:0000256" key="7">
    <source>
        <dbReference type="ARBA" id="ARBA00022989"/>
    </source>
</evidence>
<keyword evidence="8" id="KW-0406">Ion transport</keyword>
<dbReference type="PANTHER" id="PTHR11767:SF102">
    <property type="entry name" value="INWARDLY RECTIFYING POTASSIUM CHANNEL 1, ISOFORM F"/>
    <property type="match status" value="1"/>
</dbReference>
<dbReference type="SUPFAM" id="SSF81296">
    <property type="entry name" value="E set domains"/>
    <property type="match status" value="1"/>
</dbReference>
<evidence type="ECO:0000256" key="3">
    <source>
        <dbReference type="ARBA" id="ARBA00022538"/>
    </source>
</evidence>
<evidence type="ECO:0000256" key="1">
    <source>
        <dbReference type="ARBA" id="ARBA00004141"/>
    </source>
</evidence>
<evidence type="ECO:0000313" key="15">
    <source>
        <dbReference type="Proteomes" id="UP001300692"/>
    </source>
</evidence>
<dbReference type="Proteomes" id="UP001300692">
    <property type="component" value="Unassembled WGS sequence"/>
</dbReference>
<evidence type="ECO:0000256" key="6">
    <source>
        <dbReference type="ARBA" id="ARBA00022958"/>
    </source>
</evidence>
<gene>
    <name evidence="14" type="ORF">N7U62_15840</name>
</gene>
<comment type="subcellular location">
    <subcellularLocation>
        <location evidence="1">Membrane</location>
        <topology evidence="1">Multi-pass membrane protein</topology>
    </subcellularLocation>
</comment>
<comment type="caution">
    <text evidence="14">The sequence shown here is derived from an EMBL/GenBank/DDBJ whole genome shotgun (WGS) entry which is preliminary data.</text>
</comment>
<keyword evidence="7 11" id="KW-1133">Transmembrane helix</keyword>